<dbReference type="RefSeq" id="WP_169343822.1">
    <property type="nucleotide sequence ID" value="NZ_JABBJJ010000020.1"/>
</dbReference>
<dbReference type="EMBL" id="JABBJJ010000020">
    <property type="protein sequence ID" value="NMO14526.1"/>
    <property type="molecule type" value="Genomic_DNA"/>
</dbReference>
<dbReference type="NCBIfam" id="TIGR02268">
    <property type="entry name" value="Myxococcus xanthus paralogous family TIGR02268"/>
    <property type="match status" value="1"/>
</dbReference>
<proteinExistence type="predicted"/>
<evidence type="ECO:0000313" key="1">
    <source>
        <dbReference type="EMBL" id="NMO14526.1"/>
    </source>
</evidence>
<gene>
    <name evidence="1" type="ORF">HG543_06585</name>
</gene>
<evidence type="ECO:0000313" key="2">
    <source>
        <dbReference type="Proteomes" id="UP000518300"/>
    </source>
</evidence>
<dbReference type="AlphaFoldDB" id="A0A848L7H9"/>
<sequence>MSLLTSLASVLVVLVGITVQEQPRKVRKQETRVIALKSDETPPAQVLRVAPDAATLVMFDSPVVRESVDIDALSRFFSRIEVNERSLVLKPAAELPANTAPRLTVRFAGGPPARQMELVLTSHPDEVDTQVEVRHEEEPEARLLAELTELRGRCAATEAGLAPLRARCARAGLAGLFVSGEMDPENGVRAYRSDERAVEQGITPLKRVTLFRTADTVMVGMRMENPSGGAPWVASPARLVRLDARGEPLGEARLLPVVMEPERLAPGDSARVAVQWEEPSEAPASAVRLEVVAADGRGLKWERLELQPPVEDVPRAPRGRKEGRP</sequence>
<dbReference type="Proteomes" id="UP000518300">
    <property type="component" value="Unassembled WGS sequence"/>
</dbReference>
<organism evidence="1 2">
    <name type="scientific">Pyxidicoccus fallax</name>
    <dbReference type="NCBI Taxonomy" id="394095"/>
    <lineage>
        <taxon>Bacteria</taxon>
        <taxon>Pseudomonadati</taxon>
        <taxon>Myxococcota</taxon>
        <taxon>Myxococcia</taxon>
        <taxon>Myxococcales</taxon>
        <taxon>Cystobacterineae</taxon>
        <taxon>Myxococcaceae</taxon>
        <taxon>Pyxidicoccus</taxon>
    </lineage>
</organism>
<keyword evidence="2" id="KW-1185">Reference proteome</keyword>
<reference evidence="1 2" key="1">
    <citation type="submission" date="2020-04" db="EMBL/GenBank/DDBJ databases">
        <title>Draft genome of Pyxidicoccus fallax type strain.</title>
        <authorList>
            <person name="Whitworth D.E."/>
        </authorList>
    </citation>
    <scope>NUCLEOTIDE SEQUENCE [LARGE SCALE GENOMIC DNA]</scope>
    <source>
        <strain evidence="1 2">DSM 14698</strain>
    </source>
</reference>
<name>A0A848L7H9_9BACT</name>
<dbReference type="InterPro" id="IPR011754">
    <property type="entry name" value="Mxa_paralog_2268"/>
</dbReference>
<protein>
    <submittedName>
        <fullName evidence="1">DUF2381 family protein</fullName>
    </submittedName>
</protein>
<accession>A0A848L7H9</accession>
<dbReference type="Pfam" id="PF09544">
    <property type="entry name" value="DUF2381"/>
    <property type="match status" value="1"/>
</dbReference>
<comment type="caution">
    <text evidence="1">The sequence shown here is derived from an EMBL/GenBank/DDBJ whole genome shotgun (WGS) entry which is preliminary data.</text>
</comment>